<reference evidence="1" key="2">
    <citation type="journal article" date="2015" name="Fish Shellfish Immunol.">
        <title>Early steps in the European eel (Anguilla anguilla)-Vibrio vulnificus interaction in the gills: Role of the RtxA13 toxin.</title>
        <authorList>
            <person name="Callol A."/>
            <person name="Pajuelo D."/>
            <person name="Ebbesson L."/>
            <person name="Teles M."/>
            <person name="MacKenzie S."/>
            <person name="Amaro C."/>
        </authorList>
    </citation>
    <scope>NUCLEOTIDE SEQUENCE</scope>
</reference>
<accession>A0A0E9WCK6</accession>
<protein>
    <submittedName>
        <fullName evidence="1">Uncharacterized protein</fullName>
    </submittedName>
</protein>
<proteinExistence type="predicted"/>
<organism evidence="1">
    <name type="scientific">Anguilla anguilla</name>
    <name type="common">European freshwater eel</name>
    <name type="synonym">Muraena anguilla</name>
    <dbReference type="NCBI Taxonomy" id="7936"/>
    <lineage>
        <taxon>Eukaryota</taxon>
        <taxon>Metazoa</taxon>
        <taxon>Chordata</taxon>
        <taxon>Craniata</taxon>
        <taxon>Vertebrata</taxon>
        <taxon>Euteleostomi</taxon>
        <taxon>Actinopterygii</taxon>
        <taxon>Neopterygii</taxon>
        <taxon>Teleostei</taxon>
        <taxon>Anguilliformes</taxon>
        <taxon>Anguillidae</taxon>
        <taxon>Anguilla</taxon>
    </lineage>
</organism>
<evidence type="ECO:0000313" key="1">
    <source>
        <dbReference type="EMBL" id="JAH87275.1"/>
    </source>
</evidence>
<dbReference type="EMBL" id="GBXM01021302">
    <property type="protein sequence ID" value="JAH87275.1"/>
    <property type="molecule type" value="Transcribed_RNA"/>
</dbReference>
<dbReference type="AlphaFoldDB" id="A0A0E9WCK6"/>
<reference evidence="1" key="1">
    <citation type="submission" date="2014-11" db="EMBL/GenBank/DDBJ databases">
        <authorList>
            <person name="Amaro Gonzalez C."/>
        </authorList>
    </citation>
    <scope>NUCLEOTIDE SEQUENCE</scope>
</reference>
<name>A0A0E9WCK6_ANGAN</name>
<sequence>MSLQHAMVDYVVPKRCKLNFT</sequence>